<evidence type="ECO:0000313" key="1">
    <source>
        <dbReference type="EMBL" id="AKQ07637.1"/>
    </source>
</evidence>
<dbReference type="OrthoDB" id="25225at10239"/>
<proteinExistence type="predicted"/>
<sequence length="53" mass="6176">MKWGVRYPISGVHECPFGKKQAEMIWFLAIRYGVRDPEVVVDHGDGIWRGFLK</sequence>
<name>A0A0H4TJT0_9CAUD</name>
<reference evidence="1 2" key="1">
    <citation type="submission" date="2015-06" db="EMBL/GenBank/DDBJ databases">
        <authorList>
            <person name="Akther S."/>
            <person name="Anaya M."/>
            <person name="Carvajal B."/>
            <person name="Chen Y."/>
            <person name="Estrada B."/>
            <person name="Gedeon F."/>
            <person name="Golebiewska U.P."/>
            <person name="Gu W."/>
            <person name="Hernandez A."/>
            <person name="Islam T."/>
            <person name="Jin Y."/>
            <person name="Jung S.M.I.N."/>
            <person name="Nieves W."/>
            <person name="Patel N."/>
            <person name="Qu S."/>
            <person name="Sookdeo T."/>
            <person name="Tobar N."/>
            <person name="Victor W."/>
            <person name="Serrano M.G."/>
            <person name="Buck G."/>
            <person name="Lee V."/>
            <person name="Wang Y."/>
            <person name="Carvalho R."/>
            <person name="Voegtly L."/>
            <person name="Shi R."/>
            <person name="Duckworth R."/>
            <person name="Johnson A."/>
            <person name="Loviza R."/>
            <person name="Walstead R."/>
            <person name="Shah Z."/>
            <person name="Kiflezghi M."/>
            <person name="Wade K."/>
            <person name="Delesalle V.A."/>
            <person name="Bradley K.W."/>
            <person name="Asai D.J."/>
            <person name="Bowman C.A."/>
            <person name="Russell D.A."/>
            <person name="Pope W.H."/>
            <person name="Jacobs-Sera D."/>
            <person name="Hendrix R.W."/>
            <person name="Hatfull G.F."/>
        </authorList>
    </citation>
    <scope>NUCLEOTIDE SEQUENCE [LARGE SCALE GENOMIC DNA]</scope>
</reference>
<organism evidence="1 2">
    <name type="scientific">Mycobacterium phage Smeadley</name>
    <dbReference type="NCBI Taxonomy" id="1673873"/>
    <lineage>
        <taxon>Viruses</taxon>
        <taxon>Duplodnaviria</taxon>
        <taxon>Heunggongvirae</taxon>
        <taxon>Uroviricota</taxon>
        <taxon>Caudoviricetes</taxon>
        <taxon>Fromanvirus</taxon>
        <taxon>Fromanvirus astro</taxon>
    </lineage>
</organism>
<dbReference type="Proteomes" id="UP000204421">
    <property type="component" value="Segment"/>
</dbReference>
<evidence type="ECO:0000313" key="2">
    <source>
        <dbReference type="Proteomes" id="UP000204421"/>
    </source>
</evidence>
<dbReference type="EMBL" id="KT184694">
    <property type="protein sequence ID" value="AKQ07637.1"/>
    <property type="molecule type" value="Genomic_DNA"/>
</dbReference>
<protein>
    <submittedName>
        <fullName evidence="1">Uncharacterized protein</fullName>
    </submittedName>
</protein>
<gene>
    <name evidence="1" type="ORF">SEA_SMEADLEY_69</name>
</gene>
<accession>A0A0H4TJT0</accession>
<dbReference type="KEGG" id="vg:26630673"/>
<dbReference type="GeneID" id="26630673"/>
<dbReference type="RefSeq" id="YP_009204159.1">
    <property type="nucleotide sequence ID" value="NC_028860.1"/>
</dbReference>